<gene>
    <name evidence="2" type="ORF">E0493_21630</name>
</gene>
<dbReference type="RefSeq" id="WP_160939359.1">
    <property type="nucleotide sequence ID" value="NZ_SNVJ01000032.1"/>
</dbReference>
<feature type="transmembrane region" description="Helical" evidence="1">
    <location>
        <begin position="132"/>
        <end position="160"/>
    </location>
</feature>
<feature type="transmembrane region" description="Helical" evidence="1">
    <location>
        <begin position="23"/>
        <end position="44"/>
    </location>
</feature>
<keyword evidence="3" id="KW-1185">Reference proteome</keyword>
<reference evidence="2 3" key="1">
    <citation type="submission" date="2019-03" db="EMBL/GenBank/DDBJ databases">
        <title>Roseomonas sp. a novel Roseomonas species isolated from Sea whip Gorgonian.</title>
        <authorList>
            <person name="Li F."/>
            <person name="Pan X."/>
            <person name="Huang S."/>
            <person name="Li Z."/>
            <person name="Meng B."/>
        </authorList>
    </citation>
    <scope>NUCLEOTIDE SEQUENCE [LARGE SCALE GENOMIC DNA]</scope>
    <source>
        <strain evidence="2 3">M0104</strain>
    </source>
</reference>
<sequence length="943" mass="96964">MSWFGVVVGVCVDLIRSFNNKEIAFACAFGLLLSGFAIWATCILPPHLKVVRAFLAAAAEARRIRQETGLASDQRIAALGKALASRRPLADVWETFRASVRESPLRKAEYVSPIDARAWFTPERLPGGGPEAWCGTLASISLTFGLLLTFVGLSAGLFALGGGTDPASLREGINKLLGISAAKFITSIAGIMAFIGWTLIGRVHTSLREWAAHALAAAVDAVVPHLPPEALLIEQLKASQEAGLATRQLSSDLHVALDRNFKVVGDQLEGFRDSLTPALDRSVQPVVEAIHGMSERIGNDNQAALQQMAQGFLGGMQDAAGAEMRALAETLGEAVTALSVTKAGIGESGAEFGRSLQAAAEQMAGSATAIAETMDGRLAAIEARMRSLDESLSAGAGRIDEAGARMSARVGEGIEKALQGLAAAAAENARAAQTQAEAGMGPILEAMRALVGEVRASAERTRSDLEAGGQSASAEIARAASEISGSASRMAETFDARMADVEARMARLDAAIASGAGHIDAAGSRMSERVAAGIDQAVNGLATAGAEHARAAHAQAEAGMAPVLAALRDLVAEVHGSAERTRGELESGGRGASEQMLQAAQGMAVSASRMAETFDARMADVEQRLSRLDTTLSAGAGRIDEAGARMSTQVTQGVERVMSGLANAGVETAKATRAQAEAGMEPVLAALKALALEVGTSAQRTRGDLESGGRAASEAMAEATRGMGAQFQAAATQAGTAVADAFGQGAKHLVAEMAAAAERQKAASDGLAQRLDGLERALSGIEQAMSRQVSDLGRVGQTLTTAGSTVATASDRLGAAATPVGETLKAVGTALETVRQALGEVTTASTTARQSTEAISTAAQAAETSFRSYVQRFEDTDRALATTVGTLREGVIDLHSQAVTTFGTIDTQLSKALGSLKDAVENMADVLSDTKGKVLAGAGMGGN</sequence>
<keyword evidence="1" id="KW-0472">Membrane</keyword>
<name>A0A845BLC6_9PROT</name>
<keyword evidence="1" id="KW-1133">Transmembrane helix</keyword>
<dbReference type="Proteomes" id="UP000460715">
    <property type="component" value="Unassembled WGS sequence"/>
</dbReference>
<evidence type="ECO:0000313" key="3">
    <source>
        <dbReference type="Proteomes" id="UP000460715"/>
    </source>
</evidence>
<dbReference type="OrthoDB" id="5741017at2"/>
<evidence type="ECO:0000313" key="2">
    <source>
        <dbReference type="EMBL" id="MXP65952.1"/>
    </source>
</evidence>
<protein>
    <submittedName>
        <fullName evidence="2">Uncharacterized protein</fullName>
    </submittedName>
</protein>
<feature type="transmembrane region" description="Helical" evidence="1">
    <location>
        <begin position="180"/>
        <end position="200"/>
    </location>
</feature>
<comment type="caution">
    <text evidence="2">The sequence shown here is derived from an EMBL/GenBank/DDBJ whole genome shotgun (WGS) entry which is preliminary data.</text>
</comment>
<accession>A0A845BLC6</accession>
<dbReference type="AlphaFoldDB" id="A0A845BLC6"/>
<keyword evidence="1" id="KW-0812">Transmembrane</keyword>
<proteinExistence type="predicted"/>
<dbReference type="EMBL" id="SNVJ01000032">
    <property type="protein sequence ID" value="MXP65952.1"/>
    <property type="molecule type" value="Genomic_DNA"/>
</dbReference>
<evidence type="ECO:0000256" key="1">
    <source>
        <dbReference type="SAM" id="Phobius"/>
    </source>
</evidence>
<organism evidence="2 3">
    <name type="scientific">Teichococcus coralli</name>
    <dbReference type="NCBI Taxonomy" id="2545983"/>
    <lineage>
        <taxon>Bacteria</taxon>
        <taxon>Pseudomonadati</taxon>
        <taxon>Pseudomonadota</taxon>
        <taxon>Alphaproteobacteria</taxon>
        <taxon>Acetobacterales</taxon>
        <taxon>Roseomonadaceae</taxon>
        <taxon>Roseomonas</taxon>
    </lineage>
</organism>